<dbReference type="Gene3D" id="3.30.470.10">
    <property type="match status" value="1"/>
</dbReference>
<dbReference type="GO" id="GO:0005739">
    <property type="term" value="C:mitochondrion"/>
    <property type="evidence" value="ECO:0007669"/>
    <property type="project" value="TreeGrafter"/>
</dbReference>
<dbReference type="Gene3D" id="3.20.10.10">
    <property type="entry name" value="D-amino Acid Aminotransferase, subunit A, domain 2"/>
    <property type="match status" value="1"/>
</dbReference>
<dbReference type="EC" id="2.6.1.42" evidence="11"/>
<dbReference type="PANTHER" id="PTHR11825">
    <property type="entry name" value="SUBGROUP IIII AMINOTRANSFERASE"/>
    <property type="match status" value="1"/>
</dbReference>
<accession>A0AAV5TII3</accession>
<dbReference type="GO" id="GO:0009098">
    <property type="term" value="P:L-leucine biosynthetic process"/>
    <property type="evidence" value="ECO:0007669"/>
    <property type="project" value="TreeGrafter"/>
</dbReference>
<proteinExistence type="inferred from homology"/>
<dbReference type="InterPro" id="IPR036038">
    <property type="entry name" value="Aminotransferase-like"/>
</dbReference>
<dbReference type="InterPro" id="IPR043131">
    <property type="entry name" value="BCAT-like_N"/>
</dbReference>
<comment type="cofactor">
    <cofactor evidence="1 10">
        <name>pyridoxal 5'-phosphate</name>
        <dbReference type="ChEBI" id="CHEBI:597326"/>
    </cofactor>
</comment>
<evidence type="ECO:0000256" key="5">
    <source>
        <dbReference type="ARBA" id="ARBA00022679"/>
    </source>
</evidence>
<comment type="catalytic activity">
    <reaction evidence="11">
        <text>L-valine + 2-oxoglutarate = 3-methyl-2-oxobutanoate + L-glutamate</text>
        <dbReference type="Rhea" id="RHEA:24813"/>
        <dbReference type="ChEBI" id="CHEBI:11851"/>
        <dbReference type="ChEBI" id="CHEBI:16810"/>
        <dbReference type="ChEBI" id="CHEBI:29985"/>
        <dbReference type="ChEBI" id="CHEBI:57762"/>
        <dbReference type="EC" id="2.6.1.42"/>
    </reaction>
</comment>
<comment type="catalytic activity">
    <reaction evidence="11">
        <text>L-leucine + 2-oxoglutarate = 4-methyl-2-oxopentanoate + L-glutamate</text>
        <dbReference type="Rhea" id="RHEA:18321"/>
        <dbReference type="ChEBI" id="CHEBI:16810"/>
        <dbReference type="ChEBI" id="CHEBI:17865"/>
        <dbReference type="ChEBI" id="CHEBI:29985"/>
        <dbReference type="ChEBI" id="CHEBI:57427"/>
        <dbReference type="EC" id="2.6.1.42"/>
    </reaction>
</comment>
<dbReference type="PANTHER" id="PTHR11825:SF44">
    <property type="entry name" value="BRANCHED-CHAIN-AMINO-ACID AMINOTRANSFERASE"/>
    <property type="match status" value="1"/>
</dbReference>
<dbReference type="Proteomes" id="UP001432027">
    <property type="component" value="Unassembled WGS sequence"/>
</dbReference>
<keyword evidence="13" id="KW-1185">Reference proteome</keyword>
<keyword evidence="5 11" id="KW-0808">Transferase</keyword>
<sequence length="311" mass="34275">LTFRCYTTVRQSSRASRRSGAWMAVFALFRADTSCARMVTSAKRAALPEFCPLQLEQMIAELVRFDQGWIPSGDGTALYIPPICIGTDASLGVTRPTASKLVVVCSPVGAYLTAGRKPVKLYANPAHSRVAPGGAGAFKMGCNYAPTIAITDEAAAHGCDQSLWLWGRNQLITEAGTSNIFLYWRNKNNELELITPPTKDGLILPGVIRDCVLTLAREWNEFTVTERFPTMMELMEAAGDGRILELFCTGTPSVVAPCEQIVYKAKPNEEPVAIDIPEQRDAKPLFERLRETTTGIQYGKVDRPEWVRIVN</sequence>
<evidence type="ECO:0000256" key="2">
    <source>
        <dbReference type="ARBA" id="ARBA00009320"/>
    </source>
</evidence>
<comment type="similarity">
    <text evidence="2 9">Belongs to the class-IV pyridoxal-phosphate-dependent aminotransferase family.</text>
</comment>
<evidence type="ECO:0000256" key="11">
    <source>
        <dbReference type="RuleBase" id="RU004517"/>
    </source>
</evidence>
<organism evidence="12 13">
    <name type="scientific">Pristionchus entomophagus</name>
    <dbReference type="NCBI Taxonomy" id="358040"/>
    <lineage>
        <taxon>Eukaryota</taxon>
        <taxon>Metazoa</taxon>
        <taxon>Ecdysozoa</taxon>
        <taxon>Nematoda</taxon>
        <taxon>Chromadorea</taxon>
        <taxon>Rhabditida</taxon>
        <taxon>Rhabditina</taxon>
        <taxon>Diplogasteromorpha</taxon>
        <taxon>Diplogasteroidea</taxon>
        <taxon>Neodiplogasteridae</taxon>
        <taxon>Pristionchus</taxon>
    </lineage>
</organism>
<dbReference type="InterPro" id="IPR018300">
    <property type="entry name" value="Aminotrans_IV_CS"/>
</dbReference>
<evidence type="ECO:0000256" key="4">
    <source>
        <dbReference type="ARBA" id="ARBA00022605"/>
    </source>
</evidence>
<dbReference type="GO" id="GO:0004084">
    <property type="term" value="F:branched-chain-amino-acid transaminase activity"/>
    <property type="evidence" value="ECO:0007669"/>
    <property type="project" value="UniProtKB-EC"/>
</dbReference>
<keyword evidence="4 11" id="KW-0028">Amino-acid biosynthesis</keyword>
<protein>
    <recommendedName>
        <fullName evidence="11">Branched-chain-amino-acid aminotransferase</fullName>
        <ecNumber evidence="11">2.6.1.42</ecNumber>
    </recommendedName>
</protein>
<evidence type="ECO:0000256" key="8">
    <source>
        <dbReference type="PIRSR" id="PIRSR006468-1"/>
    </source>
</evidence>
<dbReference type="PROSITE" id="PS00770">
    <property type="entry name" value="AA_TRANSFER_CLASS_4"/>
    <property type="match status" value="1"/>
</dbReference>
<dbReference type="Pfam" id="PF01063">
    <property type="entry name" value="Aminotran_4"/>
    <property type="match status" value="1"/>
</dbReference>
<gene>
    <name evidence="12" type="ORF">PENTCL1PPCAC_16233</name>
</gene>
<dbReference type="InterPro" id="IPR005786">
    <property type="entry name" value="B_amino_transII"/>
</dbReference>
<evidence type="ECO:0000313" key="13">
    <source>
        <dbReference type="Proteomes" id="UP001432027"/>
    </source>
</evidence>
<evidence type="ECO:0000256" key="6">
    <source>
        <dbReference type="ARBA" id="ARBA00022898"/>
    </source>
</evidence>
<dbReference type="GO" id="GO:0009099">
    <property type="term" value="P:L-valine biosynthetic process"/>
    <property type="evidence" value="ECO:0007669"/>
    <property type="project" value="TreeGrafter"/>
</dbReference>
<comment type="caution">
    <text evidence="12">The sequence shown here is derived from an EMBL/GenBank/DDBJ whole genome shotgun (WGS) entry which is preliminary data.</text>
</comment>
<feature type="non-terminal residue" evidence="12">
    <location>
        <position position="1"/>
    </location>
</feature>
<name>A0AAV5TII3_9BILA</name>
<comment type="catalytic activity">
    <reaction evidence="11">
        <text>L-isoleucine + 2-oxoglutarate = (S)-3-methyl-2-oxopentanoate + L-glutamate</text>
        <dbReference type="Rhea" id="RHEA:24801"/>
        <dbReference type="ChEBI" id="CHEBI:16810"/>
        <dbReference type="ChEBI" id="CHEBI:29985"/>
        <dbReference type="ChEBI" id="CHEBI:35146"/>
        <dbReference type="ChEBI" id="CHEBI:58045"/>
        <dbReference type="EC" id="2.6.1.42"/>
    </reaction>
</comment>
<evidence type="ECO:0000256" key="1">
    <source>
        <dbReference type="ARBA" id="ARBA00001933"/>
    </source>
</evidence>
<dbReference type="InterPro" id="IPR043132">
    <property type="entry name" value="BCAT-like_C"/>
</dbReference>
<keyword evidence="7 11" id="KW-0100">Branched-chain amino acid biosynthesis</keyword>
<dbReference type="AlphaFoldDB" id="A0AAV5TII3"/>
<evidence type="ECO:0000256" key="7">
    <source>
        <dbReference type="ARBA" id="ARBA00023304"/>
    </source>
</evidence>
<dbReference type="InterPro" id="IPR001544">
    <property type="entry name" value="Aminotrans_IV"/>
</dbReference>
<dbReference type="SUPFAM" id="SSF56752">
    <property type="entry name" value="D-aminoacid aminotransferase-like PLP-dependent enzymes"/>
    <property type="match status" value="1"/>
</dbReference>
<feature type="modified residue" description="N6-(pyridoxal phosphate)lysine" evidence="8">
    <location>
        <position position="139"/>
    </location>
</feature>
<reference evidence="12" key="1">
    <citation type="submission" date="2023-10" db="EMBL/GenBank/DDBJ databases">
        <title>Genome assembly of Pristionchus species.</title>
        <authorList>
            <person name="Yoshida K."/>
            <person name="Sommer R.J."/>
        </authorList>
    </citation>
    <scope>NUCLEOTIDE SEQUENCE</scope>
    <source>
        <strain evidence="12">RS0144</strain>
    </source>
</reference>
<dbReference type="EMBL" id="BTSX01000004">
    <property type="protein sequence ID" value="GMS94058.1"/>
    <property type="molecule type" value="Genomic_DNA"/>
</dbReference>
<evidence type="ECO:0000256" key="3">
    <source>
        <dbReference type="ARBA" id="ARBA00022576"/>
    </source>
</evidence>
<keyword evidence="3 11" id="KW-0032">Aminotransferase</keyword>
<evidence type="ECO:0000256" key="10">
    <source>
        <dbReference type="RuleBase" id="RU004516"/>
    </source>
</evidence>
<evidence type="ECO:0000256" key="9">
    <source>
        <dbReference type="RuleBase" id="RU004106"/>
    </source>
</evidence>
<dbReference type="PIRSF" id="PIRSF006468">
    <property type="entry name" value="BCAT1"/>
    <property type="match status" value="1"/>
</dbReference>
<evidence type="ECO:0000313" key="12">
    <source>
        <dbReference type="EMBL" id="GMS94058.1"/>
    </source>
</evidence>
<keyword evidence="6 10" id="KW-0663">Pyridoxal phosphate</keyword>